<dbReference type="Pfam" id="PF00248">
    <property type="entry name" value="Aldo_ket_red"/>
    <property type="match status" value="1"/>
</dbReference>
<dbReference type="OrthoDB" id="9804790at2"/>
<organism evidence="8 9">
    <name type="scientific">Martelella endophytica</name>
    <dbReference type="NCBI Taxonomy" id="1486262"/>
    <lineage>
        <taxon>Bacteria</taxon>
        <taxon>Pseudomonadati</taxon>
        <taxon>Pseudomonadota</taxon>
        <taxon>Alphaproteobacteria</taxon>
        <taxon>Hyphomicrobiales</taxon>
        <taxon>Aurantimonadaceae</taxon>
        <taxon>Martelella</taxon>
    </lineage>
</organism>
<dbReference type="HOGENOM" id="CLU_023205_0_1_5"/>
<evidence type="ECO:0000313" key="8">
    <source>
        <dbReference type="EMBL" id="AJY45029.1"/>
    </source>
</evidence>
<sequence length="268" mass="29685">MPDTIPMMGLGTYGRLEEEGIRAILSALEIGYRHIDTAQSYGSEPSVGEAVRRSGLDRDDVFITTKVAQKKLDRAQFLPSVETSLKDLQVDVIDLVLIHWPSIDPDVPFESYMEDLGRIQDQGKARHIGVSNFPIARLKQAEEILGSGRIHTDQVEIHPFLQNNKLVDFALSKGITPTAYMPLAQGRVADDPLLQEIAEKHDASASQVSLAWLMQRGIAVIPASASAERQKSNFDAQKIVLSKSDMERIATLDRGFRIVVPEVGPDWD</sequence>
<feature type="binding site" evidence="5">
    <location>
        <position position="99"/>
    </location>
    <ligand>
        <name>substrate</name>
    </ligand>
</feature>
<dbReference type="InterPro" id="IPR020471">
    <property type="entry name" value="AKR"/>
</dbReference>
<evidence type="ECO:0000256" key="3">
    <source>
        <dbReference type="ARBA" id="ARBA00023002"/>
    </source>
</evidence>
<evidence type="ECO:0000256" key="4">
    <source>
        <dbReference type="PIRSR" id="PIRSR000097-1"/>
    </source>
</evidence>
<dbReference type="SUPFAM" id="SSF51430">
    <property type="entry name" value="NAD(P)-linked oxidoreductase"/>
    <property type="match status" value="1"/>
</dbReference>
<evidence type="ECO:0000256" key="5">
    <source>
        <dbReference type="PIRSR" id="PIRSR000097-2"/>
    </source>
</evidence>
<dbReference type="STRING" id="1486262.TM49_03935"/>
<feature type="site" description="Lowers pKa of active site Tyr" evidence="6">
    <location>
        <position position="66"/>
    </location>
</feature>
<dbReference type="PANTHER" id="PTHR43827:SF3">
    <property type="entry name" value="NADP-DEPENDENT OXIDOREDUCTASE DOMAIN-CONTAINING PROTEIN"/>
    <property type="match status" value="1"/>
</dbReference>
<protein>
    <recommendedName>
        <fullName evidence="7">NADP-dependent oxidoreductase domain-containing protein</fullName>
    </recommendedName>
</protein>
<reference evidence="8 9" key="1">
    <citation type="journal article" date="2015" name="Genome Announc.">
        <title>Complete genome sequence of Martelella endophytica YC6887, which has antifungal activity associated with a halophyte.</title>
        <authorList>
            <person name="Khan A."/>
            <person name="Khan H."/>
            <person name="Chung E.J."/>
            <person name="Hossain M.T."/>
            <person name="Chung Y.R."/>
        </authorList>
    </citation>
    <scope>NUCLEOTIDE SEQUENCE [LARGE SCALE GENOMIC DNA]</scope>
    <source>
        <strain evidence="8">YC6887</strain>
    </source>
</reference>
<evidence type="ECO:0000256" key="1">
    <source>
        <dbReference type="ARBA" id="ARBA00007905"/>
    </source>
</evidence>
<dbReference type="RefSeq" id="WP_045679624.1">
    <property type="nucleotide sequence ID" value="NZ_CP010803.1"/>
</dbReference>
<dbReference type="PROSITE" id="PS00062">
    <property type="entry name" value="ALDOKETO_REDUCTASE_2"/>
    <property type="match status" value="1"/>
</dbReference>
<dbReference type="GO" id="GO:0051596">
    <property type="term" value="P:methylglyoxal catabolic process"/>
    <property type="evidence" value="ECO:0007669"/>
    <property type="project" value="TreeGrafter"/>
</dbReference>
<dbReference type="PANTHER" id="PTHR43827">
    <property type="entry name" value="2,5-DIKETO-D-GLUCONIC ACID REDUCTASE"/>
    <property type="match status" value="1"/>
</dbReference>
<evidence type="ECO:0000256" key="6">
    <source>
        <dbReference type="PIRSR" id="PIRSR000097-3"/>
    </source>
</evidence>
<evidence type="ECO:0000259" key="7">
    <source>
        <dbReference type="Pfam" id="PF00248"/>
    </source>
</evidence>
<dbReference type="AlphaFoldDB" id="A0A0D5LLG5"/>
<comment type="similarity">
    <text evidence="1">Belongs to the aldo/keto reductase family.</text>
</comment>
<name>A0A0D5LLG5_MAREN</name>
<proteinExistence type="inferred from homology"/>
<evidence type="ECO:0000313" key="9">
    <source>
        <dbReference type="Proteomes" id="UP000032611"/>
    </source>
</evidence>
<dbReference type="InterPro" id="IPR018170">
    <property type="entry name" value="Aldo/ket_reductase_CS"/>
</dbReference>
<dbReference type="PATRIC" id="fig|1486262.3.peg.801"/>
<dbReference type="KEGG" id="mey:TM49_03935"/>
<keyword evidence="3" id="KW-0560">Oxidoreductase</keyword>
<dbReference type="GO" id="GO:1990002">
    <property type="term" value="F:methylglyoxal reductase (NADPH) (acetol producing) activity"/>
    <property type="evidence" value="ECO:0007669"/>
    <property type="project" value="TreeGrafter"/>
</dbReference>
<feature type="domain" description="NADP-dependent oxidoreductase" evidence="7">
    <location>
        <begin position="17"/>
        <end position="252"/>
    </location>
</feature>
<dbReference type="Proteomes" id="UP000032611">
    <property type="component" value="Chromosome"/>
</dbReference>
<dbReference type="EMBL" id="CP010803">
    <property type="protein sequence ID" value="AJY45029.1"/>
    <property type="molecule type" value="Genomic_DNA"/>
</dbReference>
<evidence type="ECO:0000256" key="2">
    <source>
        <dbReference type="ARBA" id="ARBA00022857"/>
    </source>
</evidence>
<dbReference type="InterPro" id="IPR036812">
    <property type="entry name" value="NAD(P)_OxRdtase_dom_sf"/>
</dbReference>
<gene>
    <name evidence="8" type="ORF">TM49_03935</name>
</gene>
<dbReference type="PRINTS" id="PR00069">
    <property type="entry name" value="ALDKETRDTASE"/>
</dbReference>
<feature type="active site" description="Proton donor" evidence="4">
    <location>
        <position position="41"/>
    </location>
</feature>
<keyword evidence="2" id="KW-0521">NADP</keyword>
<keyword evidence="9" id="KW-1185">Reference proteome</keyword>
<dbReference type="InterPro" id="IPR023210">
    <property type="entry name" value="NADP_OxRdtase_dom"/>
</dbReference>
<accession>A0A0D5LLG5</accession>
<dbReference type="Gene3D" id="3.20.20.100">
    <property type="entry name" value="NADP-dependent oxidoreductase domain"/>
    <property type="match status" value="1"/>
</dbReference>
<dbReference type="PROSITE" id="PS00798">
    <property type="entry name" value="ALDOKETO_REDUCTASE_1"/>
    <property type="match status" value="1"/>
</dbReference>
<dbReference type="PIRSF" id="PIRSF000097">
    <property type="entry name" value="AKR"/>
    <property type="match status" value="1"/>
</dbReference>